<evidence type="ECO:0000259" key="1">
    <source>
        <dbReference type="Pfam" id="PF05368"/>
    </source>
</evidence>
<gene>
    <name evidence="2" type="ORF">COCSADRAFT_32002</name>
</gene>
<dbReference type="eggNOG" id="ENOG502S0NM">
    <property type="taxonomic scope" value="Eukaryota"/>
</dbReference>
<dbReference type="SUPFAM" id="SSF51735">
    <property type="entry name" value="NAD(P)-binding Rossmann-fold domains"/>
    <property type="match status" value="1"/>
</dbReference>
<dbReference type="InterPro" id="IPR052718">
    <property type="entry name" value="NmrA-type_oxidoreductase"/>
</dbReference>
<dbReference type="RefSeq" id="XP_007694169.1">
    <property type="nucleotide sequence ID" value="XM_007695979.1"/>
</dbReference>
<accession>M2T4A1</accession>
<organism evidence="2 3">
    <name type="scientific">Cochliobolus sativus (strain ND90Pr / ATCC 201652)</name>
    <name type="common">Common root rot and spot blotch fungus</name>
    <name type="synonym">Bipolaris sorokiniana</name>
    <dbReference type="NCBI Taxonomy" id="665912"/>
    <lineage>
        <taxon>Eukaryota</taxon>
        <taxon>Fungi</taxon>
        <taxon>Dikarya</taxon>
        <taxon>Ascomycota</taxon>
        <taxon>Pezizomycotina</taxon>
        <taxon>Dothideomycetes</taxon>
        <taxon>Pleosporomycetidae</taxon>
        <taxon>Pleosporales</taxon>
        <taxon>Pleosporineae</taxon>
        <taxon>Pleosporaceae</taxon>
        <taxon>Bipolaris</taxon>
    </lineage>
</organism>
<dbReference type="InterPro" id="IPR036291">
    <property type="entry name" value="NAD(P)-bd_dom_sf"/>
</dbReference>
<dbReference type="OrthoDB" id="419598at2759"/>
<proteinExistence type="predicted"/>
<dbReference type="KEGG" id="bsc:COCSADRAFT_32002"/>
<evidence type="ECO:0000313" key="2">
    <source>
        <dbReference type="EMBL" id="EMD69255.1"/>
    </source>
</evidence>
<reference evidence="2 3" key="1">
    <citation type="journal article" date="2012" name="PLoS Pathog.">
        <title>Diverse lifestyles and strategies of plant pathogenesis encoded in the genomes of eighteen Dothideomycetes fungi.</title>
        <authorList>
            <person name="Ohm R.A."/>
            <person name="Feau N."/>
            <person name="Henrissat B."/>
            <person name="Schoch C.L."/>
            <person name="Horwitz B.A."/>
            <person name="Barry K.W."/>
            <person name="Condon B.J."/>
            <person name="Copeland A.C."/>
            <person name="Dhillon B."/>
            <person name="Glaser F."/>
            <person name="Hesse C.N."/>
            <person name="Kosti I."/>
            <person name="LaButti K."/>
            <person name="Lindquist E.A."/>
            <person name="Lucas S."/>
            <person name="Salamov A.A."/>
            <person name="Bradshaw R.E."/>
            <person name="Ciuffetti L."/>
            <person name="Hamelin R.C."/>
            <person name="Kema G.H.J."/>
            <person name="Lawrence C."/>
            <person name="Scott J.A."/>
            <person name="Spatafora J.W."/>
            <person name="Turgeon B.G."/>
            <person name="de Wit P.J.G.M."/>
            <person name="Zhong S."/>
            <person name="Goodwin S.B."/>
            <person name="Grigoriev I.V."/>
        </authorList>
    </citation>
    <scope>NUCLEOTIDE SEQUENCE [LARGE SCALE GENOMIC DNA]</scope>
    <source>
        <strain evidence="3">ND90Pr / ATCC 201652</strain>
    </source>
</reference>
<dbReference type="GeneID" id="19136600"/>
<evidence type="ECO:0000313" key="3">
    <source>
        <dbReference type="Proteomes" id="UP000016934"/>
    </source>
</evidence>
<dbReference type="PANTHER" id="PTHR47129">
    <property type="entry name" value="QUINONE OXIDOREDUCTASE 2"/>
    <property type="match status" value="1"/>
</dbReference>
<dbReference type="Gene3D" id="3.40.50.720">
    <property type="entry name" value="NAD(P)-binding Rossmann-like Domain"/>
    <property type="match status" value="1"/>
</dbReference>
<dbReference type="AlphaFoldDB" id="M2T4A1"/>
<dbReference type="EMBL" id="KB445637">
    <property type="protein sequence ID" value="EMD69255.1"/>
    <property type="molecule type" value="Genomic_DNA"/>
</dbReference>
<name>M2T4A1_COCSN</name>
<dbReference type="Proteomes" id="UP000016934">
    <property type="component" value="Unassembled WGS sequence"/>
</dbReference>
<dbReference type="Pfam" id="PF05368">
    <property type="entry name" value="NmrA"/>
    <property type="match status" value="1"/>
</dbReference>
<protein>
    <recommendedName>
        <fullName evidence="1">NmrA-like domain-containing protein</fullName>
    </recommendedName>
</protein>
<dbReference type="InterPro" id="IPR008030">
    <property type="entry name" value="NmrA-like"/>
</dbReference>
<dbReference type="HOGENOM" id="CLU_007383_10_4_1"/>
<reference evidence="3" key="2">
    <citation type="journal article" date="2013" name="PLoS Genet.">
        <title>Comparative genome structure, secondary metabolite, and effector coding capacity across Cochliobolus pathogens.</title>
        <authorList>
            <person name="Condon B.J."/>
            <person name="Leng Y."/>
            <person name="Wu D."/>
            <person name="Bushley K.E."/>
            <person name="Ohm R.A."/>
            <person name="Otillar R."/>
            <person name="Martin J."/>
            <person name="Schackwitz W."/>
            <person name="Grimwood J."/>
            <person name="MohdZainudin N."/>
            <person name="Xue C."/>
            <person name="Wang R."/>
            <person name="Manning V.A."/>
            <person name="Dhillon B."/>
            <person name="Tu Z.J."/>
            <person name="Steffenson B.J."/>
            <person name="Salamov A."/>
            <person name="Sun H."/>
            <person name="Lowry S."/>
            <person name="LaButti K."/>
            <person name="Han J."/>
            <person name="Copeland A."/>
            <person name="Lindquist E."/>
            <person name="Barry K."/>
            <person name="Schmutz J."/>
            <person name="Baker S.E."/>
            <person name="Ciuffetti L.M."/>
            <person name="Grigoriev I.V."/>
            <person name="Zhong S."/>
            <person name="Turgeon B.G."/>
        </authorList>
    </citation>
    <scope>NUCLEOTIDE SEQUENCE [LARGE SCALE GENOMIC DNA]</scope>
    <source>
        <strain evidence="3">ND90Pr / ATCC 201652</strain>
    </source>
</reference>
<keyword evidence="3" id="KW-1185">Reference proteome</keyword>
<dbReference type="PANTHER" id="PTHR47129:SF1">
    <property type="entry name" value="NMRA-LIKE DOMAIN-CONTAINING PROTEIN"/>
    <property type="match status" value="1"/>
</dbReference>
<feature type="domain" description="NmrA-like" evidence="1">
    <location>
        <begin position="3"/>
        <end position="255"/>
    </location>
</feature>
<dbReference type="Gene3D" id="3.90.25.10">
    <property type="entry name" value="UDP-galactose 4-epimerase, domain 1"/>
    <property type="match status" value="1"/>
</dbReference>
<sequence>MLALTSATGKLGGAVLNAILEHKLIDPKELVVCTSTDPSSPRLSHLHAHSLTIRHADFSDPSSLRTAYKGCTRLFLVSTPAIAMDYNSAPLWSGREAHHRAAIDAAVAVGVRHIYYTSLAFARPSRAGVMRAHIRTEEYLEDLQKRGVVDYTVIREGLYNESWPLYFGYYYGLGEEKRKKVVVAGDGRVSWTAIKDMGFATAKVLAGEPGRWLGKTFYLSQKETRSLGDIARLVGEIRGEEVKLQVVERKEYEDYYVQEMGMERAAVEWWSSTYEALEQGECAIEDDTLEGILREAGRTPVPVEVTIREMMK</sequence>
<dbReference type="OMA" id="WWSSTYE"/>